<gene>
    <name evidence="1" type="ORF">RhiirA1_390537</name>
</gene>
<comment type="caution">
    <text evidence="1">The sequence shown here is derived from an EMBL/GenBank/DDBJ whole genome shotgun (WGS) entry which is preliminary data.</text>
</comment>
<dbReference type="VEuPathDB" id="FungiDB:RhiirFUN_001299"/>
<dbReference type="VEuPathDB" id="FungiDB:RhiirA1_390537"/>
<dbReference type="Proteomes" id="UP000232688">
    <property type="component" value="Unassembled WGS sequence"/>
</dbReference>
<accession>A0A2N0S7F1</accession>
<evidence type="ECO:0000313" key="1">
    <source>
        <dbReference type="EMBL" id="PKC71472.1"/>
    </source>
</evidence>
<reference evidence="1 2" key="1">
    <citation type="submission" date="2017-10" db="EMBL/GenBank/DDBJ databases">
        <title>Extensive intraspecific genome diversity in a model arbuscular mycorrhizal fungus.</title>
        <authorList>
            <person name="Chen E.C.H."/>
            <person name="Morin E."/>
            <person name="Baudet D."/>
            <person name="Noel J."/>
            <person name="Ndikumana S."/>
            <person name="Charron P."/>
            <person name="St-Onge C."/>
            <person name="Giorgi J."/>
            <person name="Grigoriev I.V."/>
            <person name="Roux C."/>
            <person name="Martin F.M."/>
            <person name="Corradi N."/>
        </authorList>
    </citation>
    <scope>NUCLEOTIDE SEQUENCE [LARGE SCALE GENOMIC DNA]</scope>
    <source>
        <strain evidence="1 2">A1</strain>
    </source>
</reference>
<protein>
    <submittedName>
        <fullName evidence="1">Uncharacterized protein</fullName>
    </submittedName>
</protein>
<dbReference type="AlphaFoldDB" id="A0A2N0S7F1"/>
<organism evidence="1 2">
    <name type="scientific">Rhizophagus irregularis</name>
    <dbReference type="NCBI Taxonomy" id="588596"/>
    <lineage>
        <taxon>Eukaryota</taxon>
        <taxon>Fungi</taxon>
        <taxon>Fungi incertae sedis</taxon>
        <taxon>Mucoromycota</taxon>
        <taxon>Glomeromycotina</taxon>
        <taxon>Glomeromycetes</taxon>
        <taxon>Glomerales</taxon>
        <taxon>Glomeraceae</taxon>
        <taxon>Rhizophagus</taxon>
    </lineage>
</organism>
<sequence>MAQSISHVDSQLHNDRTKDDVIVWSTRRLMDRQHPWVFERESASGSTIIIQEEDNNNLNIENNEEIGESEESEDFSRYLVMKMLKKLLIINYQTWNVLQILAKMILISLKLKKSLKIVPRSVRVTMAMGRQIMLSLNLAFNQVNNWKISCEI</sequence>
<name>A0A2N0S7F1_9GLOM</name>
<proteinExistence type="predicted"/>
<dbReference type="EMBL" id="LLXH01000165">
    <property type="protein sequence ID" value="PKC71472.1"/>
    <property type="molecule type" value="Genomic_DNA"/>
</dbReference>
<reference evidence="1 2" key="2">
    <citation type="submission" date="2017-10" db="EMBL/GenBank/DDBJ databases">
        <title>Genome analyses suggest a sexual origin of heterokaryosis in a supposedly ancient asexual fungus.</title>
        <authorList>
            <person name="Corradi N."/>
            <person name="Sedzielewska K."/>
            <person name="Noel J."/>
            <person name="Charron P."/>
            <person name="Farinelli L."/>
            <person name="Marton T."/>
            <person name="Kruger M."/>
            <person name="Pelin A."/>
            <person name="Brachmann A."/>
            <person name="Corradi N."/>
        </authorList>
    </citation>
    <scope>NUCLEOTIDE SEQUENCE [LARGE SCALE GENOMIC DNA]</scope>
    <source>
        <strain evidence="1 2">A1</strain>
    </source>
</reference>
<evidence type="ECO:0000313" key="2">
    <source>
        <dbReference type="Proteomes" id="UP000232688"/>
    </source>
</evidence>